<reference evidence="4 5" key="1">
    <citation type="submission" date="2019-02" db="EMBL/GenBank/DDBJ databases">
        <title>Genome sequencing of the rare red list fungi Dentipellis fragilis.</title>
        <authorList>
            <person name="Buettner E."/>
            <person name="Kellner H."/>
        </authorList>
    </citation>
    <scope>NUCLEOTIDE SEQUENCE [LARGE SCALE GENOMIC DNA]</scope>
    <source>
        <strain evidence="4 5">DSM 105465</strain>
    </source>
</reference>
<name>A0A4Y9Y3N8_9AGAM</name>
<dbReference type="InterPro" id="IPR036188">
    <property type="entry name" value="FAD/NAD-bd_sf"/>
</dbReference>
<feature type="transmembrane region" description="Helical" evidence="2">
    <location>
        <begin position="508"/>
        <end position="529"/>
    </location>
</feature>
<comment type="similarity">
    <text evidence="1">Belongs to the FAD-binding monooxygenase family.</text>
</comment>
<feature type="domain" description="FAD/NAD(P)-binding" evidence="3">
    <location>
        <begin position="9"/>
        <end position="194"/>
    </location>
</feature>
<dbReference type="STRING" id="205917.A0A4Y9Y3N8"/>
<keyword evidence="2" id="KW-1133">Transmembrane helix</keyword>
<evidence type="ECO:0000256" key="1">
    <source>
        <dbReference type="ARBA" id="ARBA00010139"/>
    </source>
</evidence>
<proteinExistence type="inferred from homology"/>
<dbReference type="OrthoDB" id="74360at2759"/>
<protein>
    <recommendedName>
        <fullName evidence="3">FAD/NAD(P)-binding domain-containing protein</fullName>
    </recommendedName>
</protein>
<keyword evidence="5" id="KW-1185">Reference proteome</keyword>
<dbReference type="AlphaFoldDB" id="A0A4Y9Y3N8"/>
<dbReference type="Proteomes" id="UP000298327">
    <property type="component" value="Unassembled WGS sequence"/>
</dbReference>
<dbReference type="SUPFAM" id="SSF51905">
    <property type="entry name" value="FAD/NAD(P)-binding domain"/>
    <property type="match status" value="1"/>
</dbReference>
<evidence type="ECO:0000313" key="5">
    <source>
        <dbReference type="Proteomes" id="UP000298327"/>
    </source>
</evidence>
<dbReference type="InterPro" id="IPR051209">
    <property type="entry name" value="FAD-bind_Monooxygenase_sf"/>
</dbReference>
<feature type="transmembrane region" description="Helical" evidence="2">
    <location>
        <begin position="6"/>
        <end position="26"/>
    </location>
</feature>
<comment type="caution">
    <text evidence="4">The sequence shown here is derived from an EMBL/GenBank/DDBJ whole genome shotgun (WGS) entry which is preliminary data.</text>
</comment>
<dbReference type="EMBL" id="SEOQ01000804">
    <property type="protein sequence ID" value="TFY56722.1"/>
    <property type="molecule type" value="Genomic_DNA"/>
</dbReference>
<organism evidence="4 5">
    <name type="scientific">Dentipellis fragilis</name>
    <dbReference type="NCBI Taxonomy" id="205917"/>
    <lineage>
        <taxon>Eukaryota</taxon>
        <taxon>Fungi</taxon>
        <taxon>Dikarya</taxon>
        <taxon>Basidiomycota</taxon>
        <taxon>Agaricomycotina</taxon>
        <taxon>Agaricomycetes</taxon>
        <taxon>Russulales</taxon>
        <taxon>Hericiaceae</taxon>
        <taxon>Dentipellis</taxon>
    </lineage>
</organism>
<gene>
    <name evidence="4" type="ORF">EVG20_g8819</name>
</gene>
<dbReference type="Pfam" id="PF07992">
    <property type="entry name" value="Pyr_redox_2"/>
    <property type="match status" value="1"/>
</dbReference>
<dbReference type="PANTHER" id="PTHR42877">
    <property type="entry name" value="L-ORNITHINE N(5)-MONOOXYGENASE-RELATED"/>
    <property type="match status" value="1"/>
</dbReference>
<dbReference type="InterPro" id="IPR023753">
    <property type="entry name" value="FAD/NAD-binding_dom"/>
</dbReference>
<sequence length="545" mass="61053">MAPSNSSHRIVIVGAGFGGLGFAIWLKRNWGLEDFIIIEKASDIGGTWRDNTYPGCSSDVPIHWYSLSTDLKPDWAASYGYQPEIQNYMLGLVSKYKLRSYCMFDTRVVSADWDSSARVYHIVAEDTQTGSKKEITATILISATGILSEPCTPGLKDAHTFKGTTFHSATWRNDVPLEGKRVAVIGNGCSATQFVPLIAKDPSVTVTQFCRTPMWYMKRDKPPYSEATKWVFSHLPITMRLHRYMIAVRLDLNYAFMYFYGGIVGRLMKRAMTNYVKQTAPSEYHDLVIPSYPPGCKRLIIDTGYLSALHRPNLTLTGDGIEKFTETGIITQKGDHIPFDVIIYATGFTTNRFPYTIRGSSGQTMNEYWESQGGPTAYLGSTVPGFPNFFMIQGPNTTTGHASVIFTQEVQFDYALKLFEPIISGELTSLEPTQSATTAYNSHIQDRLSTSVWSQCASWYRSGPDGKIHSSFPGPVIWYWWLLRRPQWGDYLTRRGDKTQPVKHGVRALTWIIRLAAAVVLGAAGRAWLGSGVRSTSRRAFFVRA</sequence>
<dbReference type="Gene3D" id="3.50.50.60">
    <property type="entry name" value="FAD/NAD(P)-binding domain"/>
    <property type="match status" value="2"/>
</dbReference>
<keyword evidence="2" id="KW-0472">Membrane</keyword>
<dbReference type="GO" id="GO:0016491">
    <property type="term" value="F:oxidoreductase activity"/>
    <property type="evidence" value="ECO:0007669"/>
    <property type="project" value="InterPro"/>
</dbReference>
<evidence type="ECO:0000256" key="2">
    <source>
        <dbReference type="SAM" id="Phobius"/>
    </source>
</evidence>
<evidence type="ECO:0000313" key="4">
    <source>
        <dbReference type="EMBL" id="TFY56722.1"/>
    </source>
</evidence>
<dbReference type="PANTHER" id="PTHR42877:SF4">
    <property type="entry name" value="FAD_NAD(P)-BINDING DOMAIN-CONTAINING PROTEIN-RELATED"/>
    <property type="match status" value="1"/>
</dbReference>
<keyword evidence="2" id="KW-0812">Transmembrane</keyword>
<accession>A0A4Y9Y3N8</accession>
<evidence type="ECO:0000259" key="3">
    <source>
        <dbReference type="Pfam" id="PF07992"/>
    </source>
</evidence>